<evidence type="ECO:0000313" key="2">
    <source>
        <dbReference type="Proteomes" id="UP000799421"/>
    </source>
</evidence>
<gene>
    <name evidence="1" type="ORF">K470DRAFT_255618</name>
</gene>
<keyword evidence="2" id="KW-1185">Reference proteome</keyword>
<evidence type="ECO:0000313" key="1">
    <source>
        <dbReference type="EMBL" id="KAF2862692.1"/>
    </source>
</evidence>
<accession>A0A6A7C607</accession>
<name>A0A6A7C607_9PEZI</name>
<protein>
    <submittedName>
        <fullName evidence="1">Uncharacterized protein</fullName>
    </submittedName>
</protein>
<dbReference type="AlphaFoldDB" id="A0A6A7C607"/>
<sequence length="122" mass="13334">MAQPHHGSKSSPSQLRIHPREGLLVVASICEVEARGCGAVAVDEEDGVAVQCEVGPELLIYQYWRPSSRGSCGHSCHNQLISNKDRRNRSGTQCLRLRRSGHNQLTREMGNSCATNVKPTAV</sequence>
<dbReference type="EMBL" id="MU005964">
    <property type="protein sequence ID" value="KAF2862692.1"/>
    <property type="molecule type" value="Genomic_DNA"/>
</dbReference>
<dbReference type="Proteomes" id="UP000799421">
    <property type="component" value="Unassembled WGS sequence"/>
</dbReference>
<reference evidence="1" key="1">
    <citation type="journal article" date="2020" name="Stud. Mycol.">
        <title>101 Dothideomycetes genomes: a test case for predicting lifestyles and emergence of pathogens.</title>
        <authorList>
            <person name="Haridas S."/>
            <person name="Albert R."/>
            <person name="Binder M."/>
            <person name="Bloem J."/>
            <person name="Labutti K."/>
            <person name="Salamov A."/>
            <person name="Andreopoulos B."/>
            <person name="Baker S."/>
            <person name="Barry K."/>
            <person name="Bills G."/>
            <person name="Bluhm B."/>
            <person name="Cannon C."/>
            <person name="Castanera R."/>
            <person name="Culley D."/>
            <person name="Daum C."/>
            <person name="Ezra D."/>
            <person name="Gonzalez J."/>
            <person name="Henrissat B."/>
            <person name="Kuo A."/>
            <person name="Liang C."/>
            <person name="Lipzen A."/>
            <person name="Lutzoni F."/>
            <person name="Magnuson J."/>
            <person name="Mondo S."/>
            <person name="Nolan M."/>
            <person name="Ohm R."/>
            <person name="Pangilinan J."/>
            <person name="Park H.-J."/>
            <person name="Ramirez L."/>
            <person name="Alfaro M."/>
            <person name="Sun H."/>
            <person name="Tritt A."/>
            <person name="Yoshinaga Y."/>
            <person name="Zwiers L.-H."/>
            <person name="Turgeon B."/>
            <person name="Goodwin S."/>
            <person name="Spatafora J."/>
            <person name="Crous P."/>
            <person name="Grigoriev I."/>
        </authorList>
    </citation>
    <scope>NUCLEOTIDE SEQUENCE</scope>
    <source>
        <strain evidence="1">CBS 480.64</strain>
    </source>
</reference>
<proteinExistence type="predicted"/>
<organism evidence="1 2">
    <name type="scientific">Piedraia hortae CBS 480.64</name>
    <dbReference type="NCBI Taxonomy" id="1314780"/>
    <lineage>
        <taxon>Eukaryota</taxon>
        <taxon>Fungi</taxon>
        <taxon>Dikarya</taxon>
        <taxon>Ascomycota</taxon>
        <taxon>Pezizomycotina</taxon>
        <taxon>Dothideomycetes</taxon>
        <taxon>Dothideomycetidae</taxon>
        <taxon>Capnodiales</taxon>
        <taxon>Piedraiaceae</taxon>
        <taxon>Piedraia</taxon>
    </lineage>
</organism>